<protein>
    <submittedName>
        <fullName evidence="9">MFS transporter</fullName>
    </submittedName>
</protein>
<dbReference type="InterPro" id="IPR020846">
    <property type="entry name" value="MFS_dom"/>
</dbReference>
<feature type="transmembrane region" description="Helical" evidence="7">
    <location>
        <begin position="331"/>
        <end position="350"/>
    </location>
</feature>
<reference evidence="9 10" key="1">
    <citation type="submission" date="2023-06" db="EMBL/GenBank/DDBJ databases">
        <authorList>
            <person name="Yushchuk O."/>
            <person name="Binda E."/>
            <person name="Ruckert-Reed C."/>
            <person name="Fedorenko V."/>
            <person name="Kalinowski J."/>
            <person name="Marinelli F."/>
        </authorList>
    </citation>
    <scope>NUCLEOTIDE SEQUENCE [LARGE SCALE GENOMIC DNA]</scope>
    <source>
        <strain evidence="9 10">NRRL 3884</strain>
    </source>
</reference>
<keyword evidence="4 7" id="KW-1133">Transmembrane helix</keyword>
<evidence type="ECO:0000256" key="2">
    <source>
        <dbReference type="ARBA" id="ARBA00022475"/>
    </source>
</evidence>
<feature type="transmembrane region" description="Helical" evidence="7">
    <location>
        <begin position="50"/>
        <end position="71"/>
    </location>
</feature>
<name>A0ABY8WQA7_9ACTN</name>
<feature type="transmembrane region" description="Helical" evidence="7">
    <location>
        <begin position="106"/>
        <end position="132"/>
    </location>
</feature>
<keyword evidence="3 7" id="KW-0812">Transmembrane</keyword>
<evidence type="ECO:0000256" key="3">
    <source>
        <dbReference type="ARBA" id="ARBA00022692"/>
    </source>
</evidence>
<evidence type="ECO:0000256" key="1">
    <source>
        <dbReference type="ARBA" id="ARBA00004651"/>
    </source>
</evidence>
<evidence type="ECO:0000313" key="10">
    <source>
        <dbReference type="Proteomes" id="UP001240150"/>
    </source>
</evidence>
<dbReference type="PROSITE" id="PS50850">
    <property type="entry name" value="MFS"/>
    <property type="match status" value="1"/>
</dbReference>
<gene>
    <name evidence="9" type="ORF">ACTOB_003766</name>
</gene>
<dbReference type="PANTHER" id="PTHR23513:SF6">
    <property type="entry name" value="MAJOR FACILITATOR SUPERFAMILY ASSOCIATED DOMAIN-CONTAINING PROTEIN"/>
    <property type="match status" value="1"/>
</dbReference>
<evidence type="ECO:0000256" key="7">
    <source>
        <dbReference type="SAM" id="Phobius"/>
    </source>
</evidence>
<dbReference type="Proteomes" id="UP001240150">
    <property type="component" value="Chromosome"/>
</dbReference>
<feature type="transmembrane region" description="Helical" evidence="7">
    <location>
        <begin position="277"/>
        <end position="295"/>
    </location>
</feature>
<keyword evidence="5 7" id="KW-0472">Membrane</keyword>
<keyword evidence="10" id="KW-1185">Reference proteome</keyword>
<sequence>MSPFLRVINRSAARTLRGCPGAHARAGHQQPFGLAVLLVARGAALTANRMLLVVLPAMVLAVTGSVVQTGLITLCQVLPWVVMQVLSGPLLDRVAPQRIGACGDLLSATVMVVLAVTGLPPLWLLAVLMAAVGAADGPATAAKTVLLRPVAEDTGIALIRATGWTTAVERSAGLGPYLGGLAYTRCGLTVTLLLVATLFALGSLASATISTPVRHEPATGTYRQQFATGVRFLHADRSLAALMIMFAVTNMLDRALFGGLLPVWASRGGHDTETTGLAISAFAGTAAVTAALMGWRGDRLDSHRRGIYLAGMSIAGVSRFAVIALNAPPTLVLIVWAVAGLGSGAGNPVIEAIQCDRIPEHLQGRIRTQIIAGAWTGIPFGGLAAAALLTLGLPAALWLCATAYLAAVAYPGWRVTWHTTPTTRSRPAPVPATSIVAGESA</sequence>
<dbReference type="InterPro" id="IPR011701">
    <property type="entry name" value="MFS"/>
</dbReference>
<evidence type="ECO:0000256" key="4">
    <source>
        <dbReference type="ARBA" id="ARBA00022989"/>
    </source>
</evidence>
<organism evidence="9 10">
    <name type="scientific">Actinoplanes oblitus</name>
    <dbReference type="NCBI Taxonomy" id="3040509"/>
    <lineage>
        <taxon>Bacteria</taxon>
        <taxon>Bacillati</taxon>
        <taxon>Actinomycetota</taxon>
        <taxon>Actinomycetes</taxon>
        <taxon>Micromonosporales</taxon>
        <taxon>Micromonosporaceae</taxon>
        <taxon>Actinoplanes</taxon>
    </lineage>
</organism>
<evidence type="ECO:0000259" key="8">
    <source>
        <dbReference type="PROSITE" id="PS50850"/>
    </source>
</evidence>
<dbReference type="Pfam" id="PF07690">
    <property type="entry name" value="MFS_1"/>
    <property type="match status" value="1"/>
</dbReference>
<accession>A0ABY8WQA7</accession>
<dbReference type="PANTHER" id="PTHR23513">
    <property type="entry name" value="INTEGRAL MEMBRANE EFFLUX PROTEIN-RELATED"/>
    <property type="match status" value="1"/>
</dbReference>
<dbReference type="SUPFAM" id="SSF103473">
    <property type="entry name" value="MFS general substrate transporter"/>
    <property type="match status" value="1"/>
</dbReference>
<feature type="transmembrane region" description="Helical" evidence="7">
    <location>
        <begin position="370"/>
        <end position="389"/>
    </location>
</feature>
<evidence type="ECO:0000313" key="9">
    <source>
        <dbReference type="EMBL" id="WIN00085.1"/>
    </source>
</evidence>
<comment type="subcellular location">
    <subcellularLocation>
        <location evidence="1">Cell membrane</location>
        <topology evidence="1">Multi-pass membrane protein</topology>
    </subcellularLocation>
</comment>
<keyword evidence="2" id="KW-1003">Cell membrane</keyword>
<dbReference type="InterPro" id="IPR036259">
    <property type="entry name" value="MFS_trans_sf"/>
</dbReference>
<dbReference type="RefSeq" id="WP_284921555.1">
    <property type="nucleotide sequence ID" value="NZ_CP126980.1"/>
</dbReference>
<evidence type="ECO:0000256" key="6">
    <source>
        <dbReference type="SAM" id="MobiDB-lite"/>
    </source>
</evidence>
<feature type="transmembrane region" description="Helical" evidence="7">
    <location>
        <begin position="182"/>
        <end position="205"/>
    </location>
</feature>
<dbReference type="EMBL" id="CP126980">
    <property type="protein sequence ID" value="WIN00085.1"/>
    <property type="molecule type" value="Genomic_DNA"/>
</dbReference>
<feature type="transmembrane region" description="Helical" evidence="7">
    <location>
        <begin position="307"/>
        <end position="325"/>
    </location>
</feature>
<evidence type="ECO:0000256" key="5">
    <source>
        <dbReference type="ARBA" id="ARBA00023136"/>
    </source>
</evidence>
<feature type="region of interest" description="Disordered" evidence="6">
    <location>
        <begin position="422"/>
        <end position="441"/>
    </location>
</feature>
<feature type="transmembrane region" description="Helical" evidence="7">
    <location>
        <begin position="395"/>
        <end position="413"/>
    </location>
</feature>
<feature type="domain" description="Major facilitator superfamily (MFS) profile" evidence="8">
    <location>
        <begin position="239"/>
        <end position="441"/>
    </location>
</feature>
<proteinExistence type="predicted"/>
<dbReference type="Gene3D" id="1.20.1250.20">
    <property type="entry name" value="MFS general substrate transporter like domains"/>
    <property type="match status" value="2"/>
</dbReference>